<organism evidence="2 3">
    <name type="scientific">Paraburkholderia fungorum</name>
    <dbReference type="NCBI Taxonomy" id="134537"/>
    <lineage>
        <taxon>Bacteria</taxon>
        <taxon>Pseudomonadati</taxon>
        <taxon>Pseudomonadota</taxon>
        <taxon>Betaproteobacteria</taxon>
        <taxon>Burkholderiales</taxon>
        <taxon>Burkholderiaceae</taxon>
        <taxon>Paraburkholderia</taxon>
    </lineage>
</organism>
<feature type="region of interest" description="Disordered" evidence="1">
    <location>
        <begin position="48"/>
        <end position="67"/>
    </location>
</feature>
<accession>A0AAW3UYD0</accession>
<comment type="caution">
    <text evidence="2">The sequence shown here is derived from an EMBL/GenBank/DDBJ whole genome shotgun (WGS) entry which is preliminary data.</text>
</comment>
<proteinExistence type="predicted"/>
<reference evidence="2 3" key="1">
    <citation type="submission" date="2020-08" db="EMBL/GenBank/DDBJ databases">
        <title>Genomic Encyclopedia of Type Strains, Phase IV (KMG-V): Genome sequencing to study the core and pangenomes of soil and plant-associated prokaryotes.</title>
        <authorList>
            <person name="Whitman W."/>
        </authorList>
    </citation>
    <scope>NUCLEOTIDE SEQUENCE [LARGE SCALE GENOMIC DNA]</scope>
    <source>
        <strain evidence="2 3">SEMIA 4013</strain>
    </source>
</reference>
<sequence length="67" mass="7334">MLVSARLLDKADGMPTLPNVKFYAYANTTSVGARELIAAVEKSGRHTGFSMPARFNRPAEPRLPTRS</sequence>
<evidence type="ECO:0000313" key="3">
    <source>
        <dbReference type="Proteomes" id="UP000518681"/>
    </source>
</evidence>
<name>A0AAW3UYD0_9BURK</name>
<dbReference type="EMBL" id="JACIIK010000005">
    <property type="protein sequence ID" value="MBB6202470.1"/>
    <property type="molecule type" value="Genomic_DNA"/>
</dbReference>
<dbReference type="AlphaFoldDB" id="A0AAW3UYD0"/>
<evidence type="ECO:0000313" key="2">
    <source>
        <dbReference type="EMBL" id="MBB6202470.1"/>
    </source>
</evidence>
<dbReference type="Proteomes" id="UP000518681">
    <property type="component" value="Unassembled WGS sequence"/>
</dbReference>
<evidence type="ECO:0000256" key="1">
    <source>
        <dbReference type="SAM" id="MobiDB-lite"/>
    </source>
</evidence>
<gene>
    <name evidence="2" type="ORF">GGD69_003329</name>
</gene>
<protein>
    <submittedName>
        <fullName evidence="2">Uncharacterized protein</fullName>
    </submittedName>
</protein>